<dbReference type="PANTHER" id="PTHR43617">
    <property type="entry name" value="L-AMINO ACID N-ACETYLTRANSFERASE"/>
    <property type="match status" value="1"/>
</dbReference>
<dbReference type="PANTHER" id="PTHR43617:SF30">
    <property type="entry name" value="HISTONE ACETYLTRANSFERASE"/>
    <property type="match status" value="1"/>
</dbReference>
<dbReference type="AlphaFoldDB" id="A0A974NNE9"/>
<sequence length="178" mass="20706">MNCRKANMADKECIAKVHVDSWRTTYKGIMPDAFLANLSYEQFTAIWEKNLNIEDNFVIAVENEEGKIVGFADSWKRASNTEENAIDLTSIYLLETYQGKGLGKLLLKELFTHYKNQGYTKVFVEVLEDNKTRYFYEYYGAEFVKTVQIKIGGKIVNESIYAWRSVDRTYEKLISTKE</sequence>
<dbReference type="GO" id="GO:0016747">
    <property type="term" value="F:acyltransferase activity, transferring groups other than amino-acyl groups"/>
    <property type="evidence" value="ECO:0007669"/>
    <property type="project" value="InterPro"/>
</dbReference>
<evidence type="ECO:0000313" key="2">
    <source>
        <dbReference type="EMBL" id="QQT00855.1"/>
    </source>
</evidence>
<dbReference type="Pfam" id="PF00583">
    <property type="entry name" value="Acetyltransf_1"/>
    <property type="match status" value="1"/>
</dbReference>
<dbReference type="PROSITE" id="PS51186">
    <property type="entry name" value="GNAT"/>
    <property type="match status" value="1"/>
</dbReference>
<keyword evidence="3" id="KW-1185">Reference proteome</keyword>
<feature type="domain" description="N-acetyltransferase" evidence="1">
    <location>
        <begin position="1"/>
        <end position="167"/>
    </location>
</feature>
<protein>
    <submittedName>
        <fullName evidence="2">GNAT family N-acetyltransferase</fullName>
    </submittedName>
</protein>
<dbReference type="SUPFAM" id="SSF55729">
    <property type="entry name" value="Acyl-CoA N-acyltransferases (Nat)"/>
    <property type="match status" value="1"/>
</dbReference>
<dbReference type="Gene3D" id="3.40.630.30">
    <property type="match status" value="1"/>
</dbReference>
<dbReference type="Proteomes" id="UP000595254">
    <property type="component" value="Chromosome"/>
</dbReference>
<proteinExistence type="predicted"/>
<dbReference type="KEGG" id="ppsr:I6J18_02740"/>
<evidence type="ECO:0000259" key="1">
    <source>
        <dbReference type="PROSITE" id="PS51186"/>
    </source>
</evidence>
<dbReference type="InterPro" id="IPR050276">
    <property type="entry name" value="MshD_Acetyltransferase"/>
</dbReference>
<dbReference type="EMBL" id="CP068053">
    <property type="protein sequence ID" value="QQT00855.1"/>
    <property type="molecule type" value="Genomic_DNA"/>
</dbReference>
<evidence type="ECO:0000313" key="3">
    <source>
        <dbReference type="Proteomes" id="UP000595254"/>
    </source>
</evidence>
<dbReference type="InterPro" id="IPR000182">
    <property type="entry name" value="GNAT_dom"/>
</dbReference>
<organism evidence="2 3">
    <name type="scientific">Peribacillus psychrosaccharolyticus</name>
    <name type="common">Bacillus psychrosaccharolyticus</name>
    <dbReference type="NCBI Taxonomy" id="1407"/>
    <lineage>
        <taxon>Bacteria</taxon>
        <taxon>Bacillati</taxon>
        <taxon>Bacillota</taxon>
        <taxon>Bacilli</taxon>
        <taxon>Bacillales</taxon>
        <taxon>Bacillaceae</taxon>
        <taxon>Peribacillus</taxon>
    </lineage>
</organism>
<accession>A0A974NNE9</accession>
<gene>
    <name evidence="2" type="ORF">I6J18_02740</name>
</gene>
<name>A0A974NNE9_PERPY</name>
<dbReference type="InterPro" id="IPR016181">
    <property type="entry name" value="Acyl_CoA_acyltransferase"/>
</dbReference>
<reference evidence="2 3" key="1">
    <citation type="submission" date="2021-01" db="EMBL/GenBank/DDBJ databases">
        <title>FDA dAtabase for Regulatory Grade micrObial Sequences (FDA-ARGOS): Supporting development and validation of Infectious Disease Dx tests.</title>
        <authorList>
            <person name="Nelson B."/>
            <person name="Plummer A."/>
            <person name="Tallon L."/>
            <person name="Sadzewicz L."/>
            <person name="Zhao X."/>
            <person name="Boylan J."/>
            <person name="Ott S."/>
            <person name="Bowen H."/>
            <person name="Vavikolanu K."/>
            <person name="Mehta A."/>
            <person name="Aluvathingal J."/>
            <person name="Nadendla S."/>
            <person name="Myers T."/>
            <person name="Yan Y."/>
            <person name="Sichtig H."/>
        </authorList>
    </citation>
    <scope>NUCLEOTIDE SEQUENCE [LARGE SCALE GENOMIC DNA]</scope>
    <source>
        <strain evidence="2 3">FDAARGOS_1161</strain>
    </source>
</reference>